<keyword evidence="1" id="KW-0472">Membrane</keyword>
<feature type="transmembrane region" description="Helical" evidence="1">
    <location>
        <begin position="110"/>
        <end position="131"/>
    </location>
</feature>
<dbReference type="AlphaFoldDB" id="A0A1I3DH72"/>
<feature type="transmembrane region" description="Helical" evidence="1">
    <location>
        <begin position="12"/>
        <end position="31"/>
    </location>
</feature>
<keyword evidence="3" id="KW-1185">Reference proteome</keyword>
<dbReference type="Proteomes" id="UP000199548">
    <property type="component" value="Unassembled WGS sequence"/>
</dbReference>
<dbReference type="OrthoDB" id="200319at2"/>
<protein>
    <recommendedName>
        <fullName evidence="4">Alkyl hydroperoxide reductase</fullName>
    </recommendedName>
</protein>
<keyword evidence="1" id="KW-0812">Transmembrane</keyword>
<keyword evidence="1" id="KW-1133">Transmembrane helix</keyword>
<evidence type="ECO:0000313" key="3">
    <source>
        <dbReference type="Proteomes" id="UP000199548"/>
    </source>
</evidence>
<gene>
    <name evidence="2" type="ORF">SAMN05192543_101307</name>
</gene>
<accession>A0A1I3DH72</accession>
<sequence>MNDLLRRYTAPAWMTLALRLAALYNLAYAVALSLWPAQIFNWLAMPATPDAIVRCIGMMVGVYALAYWIAAQDLLRYWPLVVVGLVGKTLGPAGFFYGALTGVFEWRSGWFVAFSDLAWWVPFWAMTLFALKHRDTWTNAQPVTT</sequence>
<feature type="transmembrane region" description="Helical" evidence="1">
    <location>
        <begin position="77"/>
        <end position="98"/>
    </location>
</feature>
<evidence type="ECO:0008006" key="4">
    <source>
        <dbReference type="Google" id="ProtNLM"/>
    </source>
</evidence>
<organism evidence="2 3">
    <name type="scientific">Paraburkholderia megapolitana</name>
    <dbReference type="NCBI Taxonomy" id="420953"/>
    <lineage>
        <taxon>Bacteria</taxon>
        <taxon>Pseudomonadati</taxon>
        <taxon>Pseudomonadota</taxon>
        <taxon>Betaproteobacteria</taxon>
        <taxon>Burkholderiales</taxon>
        <taxon>Burkholderiaceae</taxon>
        <taxon>Paraburkholderia</taxon>
    </lineage>
</organism>
<reference evidence="2 3" key="1">
    <citation type="submission" date="2016-10" db="EMBL/GenBank/DDBJ databases">
        <authorList>
            <person name="de Groot N.N."/>
        </authorList>
    </citation>
    <scope>NUCLEOTIDE SEQUENCE [LARGE SCALE GENOMIC DNA]</scope>
    <source>
        <strain evidence="2 3">LMG 23650</strain>
    </source>
</reference>
<evidence type="ECO:0000256" key="1">
    <source>
        <dbReference type="SAM" id="Phobius"/>
    </source>
</evidence>
<name>A0A1I3DH72_9BURK</name>
<feature type="transmembrane region" description="Helical" evidence="1">
    <location>
        <begin position="51"/>
        <end position="70"/>
    </location>
</feature>
<dbReference type="STRING" id="420953.SAMN05192543_101307"/>
<dbReference type="EMBL" id="FOQU01000001">
    <property type="protein sequence ID" value="SFH86077.1"/>
    <property type="molecule type" value="Genomic_DNA"/>
</dbReference>
<dbReference type="RefSeq" id="WP_143098000.1">
    <property type="nucleotide sequence ID" value="NZ_CP041743.1"/>
</dbReference>
<proteinExistence type="predicted"/>
<evidence type="ECO:0000313" key="2">
    <source>
        <dbReference type="EMBL" id="SFH86077.1"/>
    </source>
</evidence>